<dbReference type="EMBL" id="GL377567">
    <property type="protein sequence ID" value="EFJ35806.1"/>
    <property type="molecule type" value="Genomic_DNA"/>
</dbReference>
<evidence type="ECO:0000259" key="1">
    <source>
        <dbReference type="Pfam" id="PF01764"/>
    </source>
</evidence>
<name>D8QU54_SELML</name>
<dbReference type="HOGENOM" id="CLU_593681_0_0_1"/>
<dbReference type="eggNOG" id="ENOG502R7Y0">
    <property type="taxonomic scope" value="Eukaryota"/>
</dbReference>
<dbReference type="GO" id="GO:0006629">
    <property type="term" value="P:lipid metabolic process"/>
    <property type="evidence" value="ECO:0007669"/>
    <property type="project" value="InterPro"/>
</dbReference>
<dbReference type="Proteomes" id="UP000001514">
    <property type="component" value="Unassembled WGS sequence"/>
</dbReference>
<dbReference type="STRING" id="88036.D8QU54"/>
<dbReference type="PANTHER" id="PTHR45856">
    <property type="entry name" value="ALPHA/BETA-HYDROLASES SUPERFAMILY PROTEIN"/>
    <property type="match status" value="1"/>
</dbReference>
<dbReference type="SUPFAM" id="SSF53474">
    <property type="entry name" value="alpha/beta-Hydrolases"/>
    <property type="match status" value="1"/>
</dbReference>
<organism evidence="3">
    <name type="scientific">Selaginella moellendorffii</name>
    <name type="common">Spikemoss</name>
    <dbReference type="NCBI Taxonomy" id="88036"/>
    <lineage>
        <taxon>Eukaryota</taxon>
        <taxon>Viridiplantae</taxon>
        <taxon>Streptophyta</taxon>
        <taxon>Embryophyta</taxon>
        <taxon>Tracheophyta</taxon>
        <taxon>Lycopodiopsida</taxon>
        <taxon>Selaginellales</taxon>
        <taxon>Selaginellaceae</taxon>
        <taxon>Selaginella</taxon>
    </lineage>
</organism>
<dbReference type="Gene3D" id="3.40.50.1820">
    <property type="entry name" value="alpha/beta hydrolase"/>
    <property type="match status" value="1"/>
</dbReference>
<dbReference type="KEGG" id="smo:SELMODRAFT_404059"/>
<dbReference type="InParanoid" id="D8QU54"/>
<dbReference type="CDD" id="cd00519">
    <property type="entry name" value="Lipase_3"/>
    <property type="match status" value="1"/>
</dbReference>
<keyword evidence="3" id="KW-1185">Reference proteome</keyword>
<protein>
    <recommendedName>
        <fullName evidence="1">Fungal lipase-type domain-containing protein</fullName>
    </recommendedName>
</protein>
<gene>
    <name evidence="2" type="ORF">SELMODRAFT_404059</name>
</gene>
<dbReference type="PANTHER" id="PTHR45856:SF21">
    <property type="entry name" value="FUNGAL LIPASE-LIKE DOMAIN-CONTAINING PROTEIN"/>
    <property type="match status" value="1"/>
</dbReference>
<proteinExistence type="predicted"/>
<dbReference type="InterPro" id="IPR002921">
    <property type="entry name" value="Fungal_lipase-type"/>
</dbReference>
<reference evidence="2 3" key="1">
    <citation type="journal article" date="2011" name="Science">
        <title>The Selaginella genome identifies genetic changes associated with the evolution of vascular plants.</title>
        <authorList>
            <person name="Banks J.A."/>
            <person name="Nishiyama T."/>
            <person name="Hasebe M."/>
            <person name="Bowman J.L."/>
            <person name="Gribskov M."/>
            <person name="dePamphilis C."/>
            <person name="Albert V.A."/>
            <person name="Aono N."/>
            <person name="Aoyama T."/>
            <person name="Ambrose B.A."/>
            <person name="Ashton N.W."/>
            <person name="Axtell M.J."/>
            <person name="Barker E."/>
            <person name="Barker M.S."/>
            <person name="Bennetzen J.L."/>
            <person name="Bonawitz N.D."/>
            <person name="Chapple C."/>
            <person name="Cheng C."/>
            <person name="Correa L.G."/>
            <person name="Dacre M."/>
            <person name="DeBarry J."/>
            <person name="Dreyer I."/>
            <person name="Elias M."/>
            <person name="Engstrom E.M."/>
            <person name="Estelle M."/>
            <person name="Feng L."/>
            <person name="Finet C."/>
            <person name="Floyd S.K."/>
            <person name="Frommer W.B."/>
            <person name="Fujita T."/>
            <person name="Gramzow L."/>
            <person name="Gutensohn M."/>
            <person name="Harholt J."/>
            <person name="Hattori M."/>
            <person name="Heyl A."/>
            <person name="Hirai T."/>
            <person name="Hiwatashi Y."/>
            <person name="Ishikawa M."/>
            <person name="Iwata M."/>
            <person name="Karol K.G."/>
            <person name="Koehler B."/>
            <person name="Kolukisaoglu U."/>
            <person name="Kubo M."/>
            <person name="Kurata T."/>
            <person name="Lalonde S."/>
            <person name="Li K."/>
            <person name="Li Y."/>
            <person name="Litt A."/>
            <person name="Lyons E."/>
            <person name="Manning G."/>
            <person name="Maruyama T."/>
            <person name="Michael T.P."/>
            <person name="Mikami K."/>
            <person name="Miyazaki S."/>
            <person name="Morinaga S."/>
            <person name="Murata T."/>
            <person name="Mueller-Roeber B."/>
            <person name="Nelson D.R."/>
            <person name="Obara M."/>
            <person name="Oguri Y."/>
            <person name="Olmstead R.G."/>
            <person name="Onodera N."/>
            <person name="Petersen B.L."/>
            <person name="Pils B."/>
            <person name="Prigge M."/>
            <person name="Rensing S.A."/>
            <person name="Riano-Pachon D.M."/>
            <person name="Roberts A.W."/>
            <person name="Sato Y."/>
            <person name="Scheller H.V."/>
            <person name="Schulz B."/>
            <person name="Schulz C."/>
            <person name="Shakirov E.V."/>
            <person name="Shibagaki N."/>
            <person name="Shinohara N."/>
            <person name="Shippen D.E."/>
            <person name="Soerensen I."/>
            <person name="Sotooka R."/>
            <person name="Sugimoto N."/>
            <person name="Sugita M."/>
            <person name="Sumikawa N."/>
            <person name="Tanurdzic M."/>
            <person name="Theissen G."/>
            <person name="Ulvskov P."/>
            <person name="Wakazuki S."/>
            <person name="Weng J.K."/>
            <person name="Willats W.W."/>
            <person name="Wipf D."/>
            <person name="Wolf P.G."/>
            <person name="Yang L."/>
            <person name="Zimmer A.D."/>
            <person name="Zhu Q."/>
            <person name="Mitros T."/>
            <person name="Hellsten U."/>
            <person name="Loque D."/>
            <person name="Otillar R."/>
            <person name="Salamov A."/>
            <person name="Schmutz J."/>
            <person name="Shapiro H."/>
            <person name="Lindquist E."/>
            <person name="Lucas S."/>
            <person name="Rokhsar D."/>
            <person name="Grigoriev I.V."/>
        </authorList>
    </citation>
    <scope>NUCLEOTIDE SEQUENCE [LARGE SCALE GENOMIC DNA]</scope>
</reference>
<sequence length="461" mass="50949">MGVACVENASHDDLSARTCKEQRSIMDALALSNAAYEPSLAGAMSYLECAIQGGVELIHHQGIDQIGSASSNQALLCCRVRETAQILVSCRGTSSLCDVVQDLKLLPARLTYHDAAAHWGFAERAEGIPLDPYANLIDSGERITFTGHSLGGAVASLLALRMLRELDREEREFAENREDFCPEEQGKETRIKCITFGAPLFASSHLAELITARYSAVYLHVVQRGDCVPNLIPFLSTVKRLFSDDDHWEGFRVVRRALGSLLPTLGSSIVSAIPAPIGFLLRSALRLAVIPRSLSYGFAGQILTVDASSRSFWVSGSDRLNAWHSQLVMAISAARDAVKNSHHHSLLSYKMAMDFTISSSCSYQRFQKHDRSWLGFAVASSIASAANAFHGHCFCKKLHAPREQKRHRRFQRLGWLLGFIGRISRHLRAIQTMCLYTLLNTALSSLVYRSLLVSRLQFLAL</sequence>
<accession>D8QU54</accession>
<feature type="domain" description="Fungal lipase-type" evidence="1">
    <location>
        <begin position="88"/>
        <end position="233"/>
    </location>
</feature>
<dbReference type="InterPro" id="IPR029058">
    <property type="entry name" value="AB_hydrolase_fold"/>
</dbReference>
<dbReference type="AlphaFoldDB" id="D8QU54"/>
<evidence type="ECO:0000313" key="2">
    <source>
        <dbReference type="EMBL" id="EFJ35806.1"/>
    </source>
</evidence>
<dbReference type="InterPro" id="IPR051218">
    <property type="entry name" value="Sec_MonoDiacylglyc_Lipase"/>
</dbReference>
<dbReference type="Gramene" id="EFJ35806">
    <property type="protein sequence ID" value="EFJ35806"/>
    <property type="gene ID" value="SELMODRAFT_404059"/>
</dbReference>
<evidence type="ECO:0000313" key="3">
    <source>
        <dbReference type="Proteomes" id="UP000001514"/>
    </source>
</evidence>
<dbReference type="Pfam" id="PF01764">
    <property type="entry name" value="Lipase_3"/>
    <property type="match status" value="1"/>
</dbReference>